<dbReference type="EMBL" id="JACGWJ010000016">
    <property type="protein sequence ID" value="KAL0361367.1"/>
    <property type="molecule type" value="Genomic_DNA"/>
</dbReference>
<reference evidence="1" key="2">
    <citation type="journal article" date="2024" name="Plant">
        <title>Genomic evolution and insights into agronomic trait innovations of Sesamum species.</title>
        <authorList>
            <person name="Miao H."/>
            <person name="Wang L."/>
            <person name="Qu L."/>
            <person name="Liu H."/>
            <person name="Sun Y."/>
            <person name="Le M."/>
            <person name="Wang Q."/>
            <person name="Wei S."/>
            <person name="Zheng Y."/>
            <person name="Lin W."/>
            <person name="Duan Y."/>
            <person name="Cao H."/>
            <person name="Xiong S."/>
            <person name="Wang X."/>
            <person name="Wei L."/>
            <person name="Li C."/>
            <person name="Ma Q."/>
            <person name="Ju M."/>
            <person name="Zhao R."/>
            <person name="Li G."/>
            <person name="Mu C."/>
            <person name="Tian Q."/>
            <person name="Mei H."/>
            <person name="Zhang T."/>
            <person name="Gao T."/>
            <person name="Zhang H."/>
        </authorList>
    </citation>
    <scope>NUCLEOTIDE SEQUENCE</scope>
    <source>
        <strain evidence="1">G02</strain>
    </source>
</reference>
<proteinExistence type="predicted"/>
<accession>A0AAW2Q0Y1</accession>
<comment type="caution">
    <text evidence="1">The sequence shown here is derived from an EMBL/GenBank/DDBJ whole genome shotgun (WGS) entry which is preliminary data.</text>
</comment>
<gene>
    <name evidence="1" type="ORF">Sradi_3821200</name>
</gene>
<sequence length="148" mass="16919">MVELLDKNWDEVLNGKNCSDDVIVNVEVMNDILEKNNSRSFETLEVIVRSLDPKEGGTNAIHVVESELGRKRTQKTESETLPSTPYNATRTITIADERISRQMRLNANYLYDDTNGVQEVGNALEDEDELTPTFNRFFRALQNLKILK</sequence>
<protein>
    <submittedName>
        <fullName evidence="1">Uncharacterized protein</fullName>
    </submittedName>
</protein>
<dbReference type="AlphaFoldDB" id="A0AAW2Q0Y1"/>
<name>A0AAW2Q0Y1_SESRA</name>
<evidence type="ECO:0000313" key="1">
    <source>
        <dbReference type="EMBL" id="KAL0361367.1"/>
    </source>
</evidence>
<organism evidence="1">
    <name type="scientific">Sesamum radiatum</name>
    <name type="common">Black benniseed</name>
    <dbReference type="NCBI Taxonomy" id="300843"/>
    <lineage>
        <taxon>Eukaryota</taxon>
        <taxon>Viridiplantae</taxon>
        <taxon>Streptophyta</taxon>
        <taxon>Embryophyta</taxon>
        <taxon>Tracheophyta</taxon>
        <taxon>Spermatophyta</taxon>
        <taxon>Magnoliopsida</taxon>
        <taxon>eudicotyledons</taxon>
        <taxon>Gunneridae</taxon>
        <taxon>Pentapetalae</taxon>
        <taxon>asterids</taxon>
        <taxon>lamiids</taxon>
        <taxon>Lamiales</taxon>
        <taxon>Pedaliaceae</taxon>
        <taxon>Sesamum</taxon>
    </lineage>
</organism>
<reference evidence="1" key="1">
    <citation type="submission" date="2020-06" db="EMBL/GenBank/DDBJ databases">
        <authorList>
            <person name="Li T."/>
            <person name="Hu X."/>
            <person name="Zhang T."/>
            <person name="Song X."/>
            <person name="Zhang H."/>
            <person name="Dai N."/>
            <person name="Sheng W."/>
            <person name="Hou X."/>
            <person name="Wei L."/>
        </authorList>
    </citation>
    <scope>NUCLEOTIDE SEQUENCE</scope>
    <source>
        <strain evidence="1">G02</strain>
        <tissue evidence="1">Leaf</tissue>
    </source>
</reference>